<dbReference type="Pfam" id="PF00571">
    <property type="entry name" value="CBS"/>
    <property type="match status" value="2"/>
</dbReference>
<dbReference type="Gene3D" id="3.10.580.10">
    <property type="entry name" value="CBS-domain"/>
    <property type="match status" value="1"/>
</dbReference>
<accession>A0ABQ2URV3</accession>
<dbReference type="Proteomes" id="UP000649573">
    <property type="component" value="Unassembled WGS sequence"/>
</dbReference>
<feature type="domain" description="CBS" evidence="3">
    <location>
        <begin position="1"/>
        <end position="59"/>
    </location>
</feature>
<dbReference type="InterPro" id="IPR000644">
    <property type="entry name" value="CBS_dom"/>
</dbReference>
<reference evidence="5" key="1">
    <citation type="journal article" date="2019" name="Int. J. Syst. Evol. Microbiol.">
        <title>The Global Catalogue of Microorganisms (GCM) 10K type strain sequencing project: providing services to taxonomists for standard genome sequencing and annotation.</title>
        <authorList>
            <consortium name="The Broad Institute Genomics Platform"/>
            <consortium name="The Broad Institute Genome Sequencing Center for Infectious Disease"/>
            <person name="Wu L."/>
            <person name="Ma J."/>
        </authorList>
    </citation>
    <scope>NUCLEOTIDE SEQUENCE [LARGE SCALE GENOMIC DNA]</scope>
    <source>
        <strain evidence="5">JCM 3296</strain>
    </source>
</reference>
<keyword evidence="5" id="KW-1185">Reference proteome</keyword>
<comment type="caution">
    <text evidence="4">The sequence shown here is derived from an EMBL/GenBank/DDBJ whole genome shotgun (WGS) entry which is preliminary data.</text>
</comment>
<dbReference type="InterPro" id="IPR051257">
    <property type="entry name" value="Diverse_CBS-Domain"/>
</dbReference>
<dbReference type="RefSeq" id="WP_189256110.1">
    <property type="nucleotide sequence ID" value="NZ_BMRE01000022.1"/>
</dbReference>
<dbReference type="EMBL" id="BMRE01000022">
    <property type="protein sequence ID" value="GGU50551.1"/>
    <property type="molecule type" value="Genomic_DNA"/>
</dbReference>
<dbReference type="PROSITE" id="PS51371">
    <property type="entry name" value="CBS"/>
    <property type="match status" value="2"/>
</dbReference>
<dbReference type="SMART" id="SM00116">
    <property type="entry name" value="CBS"/>
    <property type="match status" value="2"/>
</dbReference>
<dbReference type="PANTHER" id="PTHR43080">
    <property type="entry name" value="CBS DOMAIN-CONTAINING PROTEIN CBSX3, MITOCHONDRIAL"/>
    <property type="match status" value="1"/>
</dbReference>
<evidence type="ECO:0000256" key="1">
    <source>
        <dbReference type="ARBA" id="ARBA00023122"/>
    </source>
</evidence>
<feature type="domain" description="CBS" evidence="3">
    <location>
        <begin position="78"/>
        <end position="133"/>
    </location>
</feature>
<evidence type="ECO:0000313" key="4">
    <source>
        <dbReference type="EMBL" id="GGU50551.1"/>
    </source>
</evidence>
<sequence>MTTDVVVVNPQTAAREAARLLADHGYTALPVVDDSGDLVGIVSEAELLRDRLPQDPRWLVHGEPPVARHVPADLVSEVMTKPWTVTPNTDLAEVADLMLRHDIRSVPVVRDGRLAGIVTRRDLLRSISRADWIIEAEIRHRLGVIGDPHRWTVEVTGGRVSIVDKMDNATDRHVAEVLARATAGVTDVRIAAPERI</sequence>
<name>A0ABQ2URV3_9PSEU</name>
<dbReference type="SUPFAM" id="SSF54631">
    <property type="entry name" value="CBS-domain pair"/>
    <property type="match status" value="1"/>
</dbReference>
<evidence type="ECO:0000256" key="2">
    <source>
        <dbReference type="PROSITE-ProRule" id="PRU00703"/>
    </source>
</evidence>
<dbReference type="InterPro" id="IPR046342">
    <property type="entry name" value="CBS_dom_sf"/>
</dbReference>
<dbReference type="PANTHER" id="PTHR43080:SF26">
    <property type="entry name" value="REGULATORY PROTEIN"/>
    <property type="match status" value="1"/>
</dbReference>
<organism evidence="4 5">
    <name type="scientific">Lentzea flava</name>
    <dbReference type="NCBI Taxonomy" id="103732"/>
    <lineage>
        <taxon>Bacteria</taxon>
        <taxon>Bacillati</taxon>
        <taxon>Actinomycetota</taxon>
        <taxon>Actinomycetes</taxon>
        <taxon>Pseudonocardiales</taxon>
        <taxon>Pseudonocardiaceae</taxon>
        <taxon>Lentzea</taxon>
    </lineage>
</organism>
<protein>
    <submittedName>
        <fullName evidence="4">CBS domain-containing protein</fullName>
    </submittedName>
</protein>
<evidence type="ECO:0000259" key="3">
    <source>
        <dbReference type="PROSITE" id="PS51371"/>
    </source>
</evidence>
<gene>
    <name evidence="4" type="ORF">GCM10010178_49200</name>
</gene>
<keyword evidence="1 2" id="KW-0129">CBS domain</keyword>
<evidence type="ECO:0000313" key="5">
    <source>
        <dbReference type="Proteomes" id="UP000649573"/>
    </source>
</evidence>
<proteinExistence type="predicted"/>